<evidence type="ECO:0000313" key="3">
    <source>
        <dbReference type="Proteomes" id="UP001526166"/>
    </source>
</evidence>
<keyword evidence="1" id="KW-0732">Signal</keyword>
<dbReference type="RefSeq" id="WP_263848036.1">
    <property type="nucleotide sequence ID" value="NZ_JAOWKW010000008.1"/>
</dbReference>
<dbReference type="EMBL" id="JAOWKW010000008">
    <property type="protein sequence ID" value="MCV2879376.1"/>
    <property type="molecule type" value="Genomic_DNA"/>
</dbReference>
<sequence>MRSLLSLLVFVGLSGMAQAQSVAVMLGDSGLTPDDIKAVLAESEALYTNPEVQAGDKSTWQNEASGASGSIEVTGVEEGCVLIKHIFETKEKAGQQRAEFKRCKRADGLWQLE</sequence>
<gene>
    <name evidence="2" type="ORF">OE699_10955</name>
</gene>
<dbReference type="Proteomes" id="UP001526166">
    <property type="component" value="Unassembled WGS sequence"/>
</dbReference>
<feature type="chain" id="PRO_5046940196" description="Surface antigen domain-containing protein" evidence="1">
    <location>
        <begin position="20"/>
        <end position="113"/>
    </location>
</feature>
<reference evidence="2 3" key="1">
    <citation type="submission" date="2022-10" db="EMBL/GenBank/DDBJ databases">
        <title>Sinirhodobacter sp. nov., isolated from ocean surface sediments.</title>
        <authorList>
            <person name="He W."/>
            <person name="Wang L."/>
            <person name="Zhang D.-F."/>
        </authorList>
    </citation>
    <scope>NUCLEOTIDE SEQUENCE [LARGE SCALE GENOMIC DNA]</scope>
    <source>
        <strain evidence="2 3">WL0115</strain>
    </source>
</reference>
<protein>
    <recommendedName>
        <fullName evidence="4">Surface antigen domain-containing protein</fullName>
    </recommendedName>
</protein>
<feature type="signal peptide" evidence="1">
    <location>
        <begin position="1"/>
        <end position="19"/>
    </location>
</feature>
<evidence type="ECO:0000256" key="1">
    <source>
        <dbReference type="SAM" id="SignalP"/>
    </source>
</evidence>
<evidence type="ECO:0008006" key="4">
    <source>
        <dbReference type="Google" id="ProtNLM"/>
    </source>
</evidence>
<comment type="caution">
    <text evidence="2">The sequence shown here is derived from an EMBL/GenBank/DDBJ whole genome shotgun (WGS) entry which is preliminary data.</text>
</comment>
<name>A0ABT3A046_9RHOB</name>
<evidence type="ECO:0000313" key="2">
    <source>
        <dbReference type="EMBL" id="MCV2879376.1"/>
    </source>
</evidence>
<proteinExistence type="predicted"/>
<accession>A0ABT3A046</accession>
<keyword evidence="3" id="KW-1185">Reference proteome</keyword>
<organism evidence="2 3">
    <name type="scientific">Sedimentimonas flavescens</name>
    <dbReference type="NCBI Taxonomy" id="2851012"/>
    <lineage>
        <taxon>Bacteria</taxon>
        <taxon>Pseudomonadati</taxon>
        <taxon>Pseudomonadota</taxon>
        <taxon>Alphaproteobacteria</taxon>
        <taxon>Rhodobacterales</taxon>
        <taxon>Rhodobacter group</taxon>
        <taxon>Sedimentimonas</taxon>
    </lineage>
</organism>